<dbReference type="GO" id="GO:0016020">
    <property type="term" value="C:membrane"/>
    <property type="evidence" value="ECO:0007669"/>
    <property type="project" value="UniProtKB-SubCell"/>
</dbReference>
<comment type="subcellular location">
    <subcellularLocation>
        <location evidence="1">Membrane</location>
        <topology evidence="1">Multi-pass membrane protein</topology>
    </subcellularLocation>
</comment>
<evidence type="ECO:0000313" key="6">
    <source>
        <dbReference type="Proteomes" id="UP000261600"/>
    </source>
</evidence>
<dbReference type="GO" id="GO:0051156">
    <property type="term" value="P:glucose 6-phosphate metabolic process"/>
    <property type="evidence" value="ECO:0007669"/>
    <property type="project" value="TreeGrafter"/>
</dbReference>
<organism evidence="5 6">
    <name type="scientific">Monopterus albus</name>
    <name type="common">Swamp eel</name>
    <dbReference type="NCBI Taxonomy" id="43700"/>
    <lineage>
        <taxon>Eukaryota</taxon>
        <taxon>Metazoa</taxon>
        <taxon>Chordata</taxon>
        <taxon>Craniata</taxon>
        <taxon>Vertebrata</taxon>
        <taxon>Euteleostomi</taxon>
        <taxon>Actinopterygii</taxon>
        <taxon>Neopterygii</taxon>
        <taxon>Teleostei</taxon>
        <taxon>Neoteleostei</taxon>
        <taxon>Acanthomorphata</taxon>
        <taxon>Anabantaria</taxon>
        <taxon>Synbranchiformes</taxon>
        <taxon>Synbranchidae</taxon>
        <taxon>Monopterus</taxon>
    </lineage>
</organism>
<dbReference type="GO" id="GO:0004346">
    <property type="term" value="F:glucose-6-phosphatase activity"/>
    <property type="evidence" value="ECO:0007669"/>
    <property type="project" value="TreeGrafter"/>
</dbReference>
<name>A0A3Q3QBR9_MONAL</name>
<reference evidence="5" key="1">
    <citation type="submission" date="2025-08" db="UniProtKB">
        <authorList>
            <consortium name="Ensembl"/>
        </authorList>
    </citation>
    <scope>IDENTIFICATION</scope>
</reference>
<sequence length="73" mass="8458">MDLLHSSGVSSTFYLQTHYSHNQDCFLLVSMATDIHNTFFLLFPIWFHVEQAEAIKLVWVAVVGDSLNLMLKW</sequence>
<dbReference type="PANTHER" id="PTHR12591:SF3">
    <property type="entry name" value="GLUCOSE-6-PHOSPHATASE CATALYTIC SUBUNIT 1"/>
    <property type="match status" value="1"/>
</dbReference>
<evidence type="ECO:0000313" key="5">
    <source>
        <dbReference type="Ensembl" id="ENSMALP00000008946.1"/>
    </source>
</evidence>
<evidence type="ECO:0000256" key="2">
    <source>
        <dbReference type="ARBA" id="ARBA00022692"/>
    </source>
</evidence>
<evidence type="ECO:0000256" key="3">
    <source>
        <dbReference type="ARBA" id="ARBA00022989"/>
    </source>
</evidence>
<evidence type="ECO:0000256" key="1">
    <source>
        <dbReference type="ARBA" id="ARBA00004141"/>
    </source>
</evidence>
<evidence type="ECO:0000256" key="4">
    <source>
        <dbReference type="ARBA" id="ARBA00023136"/>
    </source>
</evidence>
<keyword evidence="4" id="KW-0472">Membrane</keyword>
<dbReference type="GO" id="GO:0006094">
    <property type="term" value="P:gluconeogenesis"/>
    <property type="evidence" value="ECO:0007669"/>
    <property type="project" value="TreeGrafter"/>
</dbReference>
<dbReference type="PANTHER" id="PTHR12591">
    <property type="entry name" value="GLUCOSE-6-PHOSPHATASE"/>
    <property type="match status" value="1"/>
</dbReference>
<dbReference type="Proteomes" id="UP000261600">
    <property type="component" value="Unplaced"/>
</dbReference>
<accession>A0A3Q3QBR9</accession>
<reference evidence="5" key="2">
    <citation type="submission" date="2025-09" db="UniProtKB">
        <authorList>
            <consortium name="Ensembl"/>
        </authorList>
    </citation>
    <scope>IDENTIFICATION</scope>
</reference>
<protein>
    <submittedName>
        <fullName evidence="5">Uncharacterized protein</fullName>
    </submittedName>
</protein>
<dbReference type="STRING" id="43700.ENSMALP00000008946"/>
<keyword evidence="3" id="KW-1133">Transmembrane helix</keyword>
<dbReference type="Ensembl" id="ENSMALT00000009134.1">
    <property type="protein sequence ID" value="ENSMALP00000008946.1"/>
    <property type="gene ID" value="ENSMALG00000006384.1"/>
</dbReference>
<proteinExistence type="predicted"/>
<dbReference type="AlphaFoldDB" id="A0A3Q3QBR9"/>
<keyword evidence="6" id="KW-1185">Reference proteome</keyword>
<keyword evidence="2" id="KW-0812">Transmembrane</keyword>